<accession>A0AAV8UQ60</accession>
<dbReference type="InterPro" id="IPR045865">
    <property type="entry name" value="ACT-like_dom_sf"/>
</dbReference>
<dbReference type="FunFam" id="3.40.50.1100:FF:000005">
    <property type="entry name" value="Threonine dehydratase catabolic"/>
    <property type="match status" value="1"/>
</dbReference>
<name>A0AAV8UQ60_9RHOD</name>
<dbReference type="Pfam" id="PF00291">
    <property type="entry name" value="PALP"/>
    <property type="match status" value="1"/>
</dbReference>
<proteinExistence type="inferred from homology"/>
<evidence type="ECO:0000256" key="6">
    <source>
        <dbReference type="ARBA" id="ARBA00011881"/>
    </source>
</evidence>
<dbReference type="Pfam" id="PF00585">
    <property type="entry name" value="Thr_dehydrat_C"/>
    <property type="match status" value="2"/>
</dbReference>
<dbReference type="Gene3D" id="3.40.1020.10">
    <property type="entry name" value="Biosynthetic Threonine Deaminase, Domain 3"/>
    <property type="match status" value="1"/>
</dbReference>
<comment type="pathway">
    <text evidence="4 14">Amino-acid biosynthesis; L-isoleucine biosynthesis; 2-oxobutanoate from L-threonine: step 1/1.</text>
</comment>
<keyword evidence="8 14" id="KW-0412">Isoleucine biosynthesis</keyword>
<comment type="subcellular location">
    <subcellularLocation>
        <location evidence="3">Mitochondrion</location>
    </subcellularLocation>
</comment>
<dbReference type="NCBIfam" id="NF006674">
    <property type="entry name" value="PRK09224.1"/>
    <property type="match status" value="1"/>
</dbReference>
<evidence type="ECO:0000256" key="10">
    <source>
        <dbReference type="ARBA" id="ARBA00022898"/>
    </source>
</evidence>
<sequence>MSALGFLGGVGSYGQRKVGKKQTCERRVDLPKCRVSVDSLGSGLQKSGNFEKNNGIGDDSPLNESRYLEKVLTARVYDVAIESALEDAPLLSGRVQNRILLKREDTQPVFSFKLRGAYNMMAKTPYNVLKNGVVAASAGNHAQGVALGAQTLGVPATIVMPNVTPAIKVEAVKRRGGIAILHGRNFDEAKAKAEEISEETGALYVPPFDHPEVIAGQGTIGLEILRQRSDHIDAIFIPIGGGGLIAGVATVVKRLRPEIKIIGVEPFEADAMKRSIDKGERVKLNRVGTFADGVAVIEVGEETFRLCKDLIDEIVLVDREEICASIKDMFEDTRSILEPSGALSVAGAKRYIEDNDVTDHTYVAITSGANMNFDRLRYVSEMAEIGEQREAIFAVKIPERAGSFKELIQNLKNANITEFNYRFACYDEASVFVGVGVSGPKHAKDILESLQSHYQTLDLTHDDMTKLHMRHLVGGRTSEIVDEVLYRFEFPERPGALLDFLYKLKFDWSITLFHYRNHGTDVGRVLVGVSVPESERSEFGEFLQSLNGLGYNWTDETNNEAYKLFLGNQNVYNPEMVPRSLKYLRKPSDPRLSKVTMRKSFLLGTGTRRPKPHYIITRRISVFENLLGVVSNVPGALA</sequence>
<dbReference type="InterPro" id="IPR038110">
    <property type="entry name" value="TD_ACT-like_sf"/>
</dbReference>
<keyword evidence="11" id="KW-0496">Mitochondrion</keyword>
<evidence type="ECO:0000256" key="1">
    <source>
        <dbReference type="ARBA" id="ARBA00001274"/>
    </source>
</evidence>
<dbReference type="InterPro" id="IPR005787">
    <property type="entry name" value="Thr_deHydtase_biosynth"/>
</dbReference>
<dbReference type="Proteomes" id="UP001157974">
    <property type="component" value="Unassembled WGS sequence"/>
</dbReference>
<evidence type="ECO:0000259" key="15">
    <source>
        <dbReference type="PROSITE" id="PS51672"/>
    </source>
</evidence>
<dbReference type="GO" id="GO:0005739">
    <property type="term" value="C:mitochondrion"/>
    <property type="evidence" value="ECO:0007669"/>
    <property type="project" value="UniProtKB-SubCell"/>
</dbReference>
<dbReference type="InterPro" id="IPR050147">
    <property type="entry name" value="Ser/Thr_Dehydratase"/>
</dbReference>
<dbReference type="FunFam" id="3.40.1020.10:FF:000001">
    <property type="entry name" value="L-threonine dehydratase"/>
    <property type="match status" value="1"/>
</dbReference>
<dbReference type="GO" id="GO:0004794">
    <property type="term" value="F:threonine deaminase activity"/>
    <property type="evidence" value="ECO:0007669"/>
    <property type="project" value="UniProtKB-UniRule"/>
</dbReference>
<dbReference type="InterPro" id="IPR001926">
    <property type="entry name" value="TrpB-like_PALP"/>
</dbReference>
<dbReference type="GO" id="GO:0003941">
    <property type="term" value="F:L-serine ammonia-lyase activity"/>
    <property type="evidence" value="ECO:0007669"/>
    <property type="project" value="TreeGrafter"/>
</dbReference>
<dbReference type="PANTHER" id="PTHR48078">
    <property type="entry name" value="THREONINE DEHYDRATASE, MITOCHONDRIAL-RELATED"/>
    <property type="match status" value="1"/>
</dbReference>
<dbReference type="EMBL" id="JAMWBK010000005">
    <property type="protein sequence ID" value="KAJ8904680.1"/>
    <property type="molecule type" value="Genomic_DNA"/>
</dbReference>
<dbReference type="CDD" id="cd01562">
    <property type="entry name" value="Thr-dehyd"/>
    <property type="match status" value="1"/>
</dbReference>
<feature type="domain" description="ACT-like" evidence="15">
    <location>
        <begin position="484"/>
        <end position="558"/>
    </location>
</feature>
<evidence type="ECO:0000256" key="13">
    <source>
        <dbReference type="ARBA" id="ARBA00023304"/>
    </source>
</evidence>
<dbReference type="GO" id="GO:0030170">
    <property type="term" value="F:pyridoxal phosphate binding"/>
    <property type="evidence" value="ECO:0007669"/>
    <property type="project" value="InterPro"/>
</dbReference>
<keyword evidence="12 14" id="KW-0456">Lyase</keyword>
<evidence type="ECO:0000313" key="16">
    <source>
        <dbReference type="EMBL" id="KAJ8904680.1"/>
    </source>
</evidence>
<comment type="cofactor">
    <cofactor evidence="2 14">
        <name>pyridoxal 5'-phosphate</name>
        <dbReference type="ChEBI" id="CHEBI:597326"/>
    </cofactor>
</comment>
<dbReference type="InterPro" id="IPR001721">
    <property type="entry name" value="TD_ACT-like"/>
</dbReference>
<evidence type="ECO:0000256" key="5">
    <source>
        <dbReference type="ARBA" id="ARBA00010869"/>
    </source>
</evidence>
<dbReference type="NCBIfam" id="TIGR01124">
    <property type="entry name" value="ilvA_2Cterm"/>
    <property type="match status" value="1"/>
</dbReference>
<dbReference type="InterPro" id="IPR036052">
    <property type="entry name" value="TrpB-like_PALP_sf"/>
</dbReference>
<dbReference type="PROSITE" id="PS51672">
    <property type="entry name" value="ACT_LIKE"/>
    <property type="match status" value="1"/>
</dbReference>
<evidence type="ECO:0000256" key="2">
    <source>
        <dbReference type="ARBA" id="ARBA00001933"/>
    </source>
</evidence>
<dbReference type="CDD" id="cd04906">
    <property type="entry name" value="ACT_ThrD-I_1"/>
    <property type="match status" value="1"/>
</dbReference>
<dbReference type="Gene3D" id="3.40.50.1100">
    <property type="match status" value="2"/>
</dbReference>
<evidence type="ECO:0000256" key="7">
    <source>
        <dbReference type="ARBA" id="ARBA00022605"/>
    </source>
</evidence>
<evidence type="ECO:0000256" key="9">
    <source>
        <dbReference type="ARBA" id="ARBA00022737"/>
    </source>
</evidence>
<keyword evidence="10 14" id="KW-0663">Pyridoxal phosphate</keyword>
<keyword evidence="17" id="KW-1185">Reference proteome</keyword>
<gene>
    <name evidence="16" type="ORF">NDN08_001198</name>
</gene>
<dbReference type="GO" id="GO:0006567">
    <property type="term" value="P:L-threonine catabolic process"/>
    <property type="evidence" value="ECO:0007669"/>
    <property type="project" value="TreeGrafter"/>
</dbReference>
<evidence type="ECO:0000313" key="17">
    <source>
        <dbReference type="Proteomes" id="UP001157974"/>
    </source>
</evidence>
<comment type="caution">
    <text evidence="16">The sequence shown here is derived from an EMBL/GenBank/DDBJ whole genome shotgun (WGS) entry which is preliminary data.</text>
</comment>
<dbReference type="SUPFAM" id="SSF53686">
    <property type="entry name" value="Tryptophan synthase beta subunit-like PLP-dependent enzymes"/>
    <property type="match status" value="1"/>
</dbReference>
<dbReference type="InterPro" id="IPR000634">
    <property type="entry name" value="Ser/Thr_deHydtase_PyrdxlP-BS"/>
</dbReference>
<evidence type="ECO:0000256" key="8">
    <source>
        <dbReference type="ARBA" id="ARBA00022624"/>
    </source>
</evidence>
<keyword evidence="9" id="KW-0677">Repeat</keyword>
<reference evidence="16 17" key="1">
    <citation type="journal article" date="2023" name="Nat. Commun.">
        <title>Origin of minicircular mitochondrial genomes in red algae.</title>
        <authorList>
            <person name="Lee Y."/>
            <person name="Cho C.H."/>
            <person name="Lee Y.M."/>
            <person name="Park S.I."/>
            <person name="Yang J.H."/>
            <person name="West J.A."/>
            <person name="Bhattacharya D."/>
            <person name="Yoon H.S."/>
        </authorList>
    </citation>
    <scope>NUCLEOTIDE SEQUENCE [LARGE SCALE GENOMIC DNA]</scope>
    <source>
        <strain evidence="16 17">CCMP1338</strain>
        <tissue evidence="16">Whole cell</tissue>
    </source>
</reference>
<comment type="similarity">
    <text evidence="5 14">Belongs to the serine/threonine dehydratase family.</text>
</comment>
<keyword evidence="13 14" id="KW-0100">Branched-chain amino acid biosynthesis</keyword>
<dbReference type="CDD" id="cd04907">
    <property type="entry name" value="ACT_ThrD-I_2"/>
    <property type="match status" value="1"/>
</dbReference>
<evidence type="ECO:0000256" key="11">
    <source>
        <dbReference type="ARBA" id="ARBA00023128"/>
    </source>
</evidence>
<dbReference type="PANTHER" id="PTHR48078:SF11">
    <property type="entry name" value="THREONINE DEHYDRATASE, MITOCHONDRIAL"/>
    <property type="match status" value="1"/>
</dbReference>
<keyword evidence="7 14" id="KW-0028">Amino-acid biosynthesis</keyword>
<dbReference type="PROSITE" id="PS00165">
    <property type="entry name" value="DEHYDRATASE_SER_THR"/>
    <property type="match status" value="1"/>
</dbReference>
<dbReference type="AlphaFoldDB" id="A0AAV8UQ60"/>
<dbReference type="FunFam" id="3.40.50.1100:FF:000008">
    <property type="entry name" value="L-threonine dehydratase"/>
    <property type="match status" value="1"/>
</dbReference>
<evidence type="ECO:0000256" key="14">
    <source>
        <dbReference type="RuleBase" id="RU362012"/>
    </source>
</evidence>
<evidence type="ECO:0000256" key="12">
    <source>
        <dbReference type="ARBA" id="ARBA00023239"/>
    </source>
</evidence>
<evidence type="ECO:0000256" key="4">
    <source>
        <dbReference type="ARBA" id="ARBA00004810"/>
    </source>
</evidence>
<comment type="subunit">
    <text evidence="6">Homotetramer.</text>
</comment>
<dbReference type="EC" id="4.3.1.19" evidence="14"/>
<dbReference type="GO" id="GO:0006565">
    <property type="term" value="P:L-serine catabolic process"/>
    <property type="evidence" value="ECO:0007669"/>
    <property type="project" value="TreeGrafter"/>
</dbReference>
<comment type="catalytic activity">
    <reaction evidence="1 14">
        <text>L-threonine = 2-oxobutanoate + NH4(+)</text>
        <dbReference type="Rhea" id="RHEA:22108"/>
        <dbReference type="ChEBI" id="CHEBI:16763"/>
        <dbReference type="ChEBI" id="CHEBI:28938"/>
        <dbReference type="ChEBI" id="CHEBI:57926"/>
        <dbReference type="EC" id="4.3.1.19"/>
    </reaction>
</comment>
<dbReference type="GO" id="GO:0009097">
    <property type="term" value="P:isoleucine biosynthetic process"/>
    <property type="evidence" value="ECO:0007669"/>
    <property type="project" value="UniProtKB-UniRule"/>
</dbReference>
<evidence type="ECO:0000256" key="3">
    <source>
        <dbReference type="ARBA" id="ARBA00004173"/>
    </source>
</evidence>
<dbReference type="SUPFAM" id="SSF55021">
    <property type="entry name" value="ACT-like"/>
    <property type="match status" value="1"/>
</dbReference>
<protein>
    <recommendedName>
        <fullName evidence="14">Threonine dehydratase</fullName>
        <ecNumber evidence="14">4.3.1.19</ecNumber>
    </recommendedName>
    <alternativeName>
        <fullName evidence="14">Threonine deaminase</fullName>
    </alternativeName>
</protein>
<organism evidence="16 17">
    <name type="scientific">Rhodosorus marinus</name>
    <dbReference type="NCBI Taxonomy" id="101924"/>
    <lineage>
        <taxon>Eukaryota</taxon>
        <taxon>Rhodophyta</taxon>
        <taxon>Stylonematophyceae</taxon>
        <taxon>Stylonematales</taxon>
        <taxon>Stylonemataceae</taxon>
        <taxon>Rhodosorus</taxon>
    </lineage>
</organism>